<reference evidence="10 11" key="1">
    <citation type="submission" date="2015-01" db="EMBL/GenBank/DDBJ databases">
        <title>Jeotgalibacillus campisalis genome sequencing.</title>
        <authorList>
            <person name="Goh K.M."/>
            <person name="Chan K.-G."/>
            <person name="Yaakop A.S."/>
            <person name="Ee R."/>
            <person name="Gan H.M."/>
            <person name="Chan C.S."/>
        </authorList>
    </citation>
    <scope>NUCLEOTIDE SEQUENCE [LARGE SCALE GENOMIC DNA]</scope>
    <source>
        <strain evidence="10 11">SF-57</strain>
    </source>
</reference>
<protein>
    <recommendedName>
        <fullName evidence="3 7">Signal peptidase I</fullName>
        <ecNumber evidence="3 7">3.4.21.89</ecNumber>
    </recommendedName>
</protein>
<evidence type="ECO:0000313" key="11">
    <source>
        <dbReference type="Proteomes" id="UP000031972"/>
    </source>
</evidence>
<keyword evidence="5 7" id="KW-0378">Hydrolase</keyword>
<dbReference type="OrthoDB" id="9802919at2"/>
<name>A0A0C2SB05_9BACL</name>
<evidence type="ECO:0000256" key="6">
    <source>
        <dbReference type="PIRSR" id="PIRSR600223-1"/>
    </source>
</evidence>
<keyword evidence="11" id="KW-1185">Reference proteome</keyword>
<evidence type="ECO:0000256" key="4">
    <source>
        <dbReference type="ARBA" id="ARBA00022670"/>
    </source>
</evidence>
<dbReference type="GO" id="GO:0004252">
    <property type="term" value="F:serine-type endopeptidase activity"/>
    <property type="evidence" value="ECO:0007669"/>
    <property type="project" value="InterPro"/>
</dbReference>
<proteinExistence type="inferred from homology"/>
<evidence type="ECO:0000313" key="10">
    <source>
        <dbReference type="EMBL" id="KIL51124.1"/>
    </source>
</evidence>
<dbReference type="NCBIfam" id="TIGR02227">
    <property type="entry name" value="sigpep_I_bact"/>
    <property type="match status" value="1"/>
</dbReference>
<accession>A0A0C2SB05</accession>
<feature type="active site" evidence="6">
    <location>
        <position position="40"/>
    </location>
</feature>
<dbReference type="EC" id="3.4.21.89" evidence="3 7"/>
<evidence type="ECO:0000259" key="9">
    <source>
        <dbReference type="Pfam" id="PF10502"/>
    </source>
</evidence>
<dbReference type="PROSITE" id="PS00501">
    <property type="entry name" value="SPASE_I_1"/>
    <property type="match status" value="1"/>
</dbReference>
<dbReference type="GO" id="GO:0005886">
    <property type="term" value="C:plasma membrane"/>
    <property type="evidence" value="ECO:0007669"/>
    <property type="project" value="UniProtKB-SubCell"/>
</dbReference>
<dbReference type="PANTHER" id="PTHR43390">
    <property type="entry name" value="SIGNAL PEPTIDASE I"/>
    <property type="match status" value="1"/>
</dbReference>
<dbReference type="InterPro" id="IPR019758">
    <property type="entry name" value="Pept_S26A_signal_pept_1_CS"/>
</dbReference>
<dbReference type="PROSITE" id="PS00761">
    <property type="entry name" value="SPASE_I_3"/>
    <property type="match status" value="1"/>
</dbReference>
<comment type="caution">
    <text evidence="10">The sequence shown here is derived from an EMBL/GenBank/DDBJ whole genome shotgun (WGS) entry which is preliminary data.</text>
</comment>
<dbReference type="EMBL" id="JXRR01000008">
    <property type="protein sequence ID" value="KIL51124.1"/>
    <property type="molecule type" value="Genomic_DNA"/>
</dbReference>
<comment type="similarity">
    <text evidence="8">Belongs to the peptidase S26 family.</text>
</comment>
<dbReference type="PRINTS" id="PR00727">
    <property type="entry name" value="LEADERPTASE"/>
</dbReference>
<dbReference type="RefSeq" id="WP_041055518.1">
    <property type="nucleotide sequence ID" value="NZ_JXRR01000008.1"/>
</dbReference>
<dbReference type="PANTHER" id="PTHR43390:SF8">
    <property type="entry name" value="SIGNAL PEPTIDASE I"/>
    <property type="match status" value="1"/>
</dbReference>
<dbReference type="InterPro" id="IPR019757">
    <property type="entry name" value="Pept_S26A_signal_pept_1_Lys-AS"/>
</dbReference>
<dbReference type="Pfam" id="PF10502">
    <property type="entry name" value="Peptidase_S26"/>
    <property type="match status" value="1"/>
</dbReference>
<dbReference type="GO" id="GO:0006465">
    <property type="term" value="P:signal peptide processing"/>
    <property type="evidence" value="ECO:0007669"/>
    <property type="project" value="InterPro"/>
</dbReference>
<comment type="subcellular location">
    <subcellularLocation>
        <location evidence="2">Cell membrane</location>
        <topology evidence="2">Single-pass type II membrane protein</topology>
    </subcellularLocation>
    <subcellularLocation>
        <location evidence="8">Membrane</location>
        <topology evidence="8">Single-pass type II membrane protein</topology>
    </subcellularLocation>
</comment>
<comment type="catalytic activity">
    <reaction evidence="1 7">
        <text>Cleavage of hydrophobic, N-terminal signal or leader sequences from secreted and periplasmic proteins.</text>
        <dbReference type="EC" id="3.4.21.89"/>
    </reaction>
</comment>
<dbReference type="CDD" id="cd06530">
    <property type="entry name" value="S26_SPase_I"/>
    <property type="match status" value="1"/>
</dbReference>
<dbReference type="InterPro" id="IPR019533">
    <property type="entry name" value="Peptidase_S26"/>
</dbReference>
<evidence type="ECO:0000256" key="5">
    <source>
        <dbReference type="ARBA" id="ARBA00022801"/>
    </source>
</evidence>
<dbReference type="InterPro" id="IPR036286">
    <property type="entry name" value="LexA/Signal_pep-like_sf"/>
</dbReference>
<dbReference type="InterPro" id="IPR019756">
    <property type="entry name" value="Pept_S26A_signal_pept_1_Ser-AS"/>
</dbReference>
<sequence>MKQSPKKEWLSWTKSILLALVVVLLCRHFLFSPVMVKGISMEPTFEDQNRVIISKISDIQAFDLIVFDSPISSDQHIKRVIGLPGDEIEIKEDILTINGIPYHEPYLEQNKEKLLFNEPLTGDFYLKVPENSLFVLGDNRRKSMDSREYGVISEEAVLGEVKVRIFPFSEMDWFQ</sequence>
<feature type="active site" evidence="6">
    <location>
        <position position="78"/>
    </location>
</feature>
<evidence type="ECO:0000256" key="1">
    <source>
        <dbReference type="ARBA" id="ARBA00000677"/>
    </source>
</evidence>
<gene>
    <name evidence="10" type="ORF">KR50_10050</name>
</gene>
<keyword evidence="4 7" id="KW-0645">Protease</keyword>
<evidence type="ECO:0000256" key="8">
    <source>
        <dbReference type="RuleBase" id="RU362042"/>
    </source>
</evidence>
<dbReference type="Proteomes" id="UP000031972">
    <property type="component" value="Unassembled WGS sequence"/>
</dbReference>
<dbReference type="SUPFAM" id="SSF51306">
    <property type="entry name" value="LexA/Signal peptidase"/>
    <property type="match status" value="1"/>
</dbReference>
<feature type="domain" description="Peptidase S26" evidence="9">
    <location>
        <begin position="10"/>
        <end position="165"/>
    </location>
</feature>
<evidence type="ECO:0000256" key="2">
    <source>
        <dbReference type="ARBA" id="ARBA00004401"/>
    </source>
</evidence>
<dbReference type="AlphaFoldDB" id="A0A0C2SB05"/>
<dbReference type="GO" id="GO:0009003">
    <property type="term" value="F:signal peptidase activity"/>
    <property type="evidence" value="ECO:0007669"/>
    <property type="project" value="UniProtKB-EC"/>
</dbReference>
<evidence type="ECO:0000256" key="3">
    <source>
        <dbReference type="ARBA" id="ARBA00013208"/>
    </source>
</evidence>
<evidence type="ECO:0000256" key="7">
    <source>
        <dbReference type="RuleBase" id="RU003993"/>
    </source>
</evidence>
<dbReference type="InterPro" id="IPR000223">
    <property type="entry name" value="Pept_S26A_signal_pept_1"/>
</dbReference>
<organism evidence="10 11">
    <name type="scientific">Jeotgalibacillus campisalis</name>
    <dbReference type="NCBI Taxonomy" id="220754"/>
    <lineage>
        <taxon>Bacteria</taxon>
        <taxon>Bacillati</taxon>
        <taxon>Bacillota</taxon>
        <taxon>Bacilli</taxon>
        <taxon>Bacillales</taxon>
        <taxon>Caryophanaceae</taxon>
        <taxon>Jeotgalibacillus</taxon>
    </lineage>
</organism>
<dbReference type="PATRIC" id="fig|220754.4.peg.1025"/>
<dbReference type="Gene3D" id="2.10.109.10">
    <property type="entry name" value="Umud Fragment, subunit A"/>
    <property type="match status" value="1"/>
</dbReference>
<dbReference type="PROSITE" id="PS00760">
    <property type="entry name" value="SPASE_I_2"/>
    <property type="match status" value="1"/>
</dbReference>